<evidence type="ECO:0000313" key="3">
    <source>
        <dbReference type="Proteomes" id="UP000295507"/>
    </source>
</evidence>
<proteinExistence type="predicted"/>
<organism evidence="2 3">
    <name type="scientific">Rhizobium azibense</name>
    <dbReference type="NCBI Taxonomy" id="1136135"/>
    <lineage>
        <taxon>Bacteria</taxon>
        <taxon>Pseudomonadati</taxon>
        <taxon>Pseudomonadota</taxon>
        <taxon>Alphaproteobacteria</taxon>
        <taxon>Hyphomicrobiales</taxon>
        <taxon>Rhizobiaceae</taxon>
        <taxon>Rhizobium/Agrobacterium group</taxon>
        <taxon>Rhizobium</taxon>
    </lineage>
</organism>
<reference evidence="2 3" key="1">
    <citation type="submission" date="2019-03" db="EMBL/GenBank/DDBJ databases">
        <title>Genomic Encyclopedia of Type Strains, Phase IV (KMG-V): Genome sequencing to study the core and pangenomes of soil and plant-associated prokaryotes.</title>
        <authorList>
            <person name="Whitman W."/>
        </authorList>
    </citation>
    <scope>NUCLEOTIDE SEQUENCE [LARGE SCALE GENOMIC DNA]</scope>
    <source>
        <strain evidence="2 3">IE4868</strain>
    </source>
</reference>
<dbReference type="GO" id="GO:0046872">
    <property type="term" value="F:metal ion binding"/>
    <property type="evidence" value="ECO:0007669"/>
    <property type="project" value="UniProtKB-KW"/>
</dbReference>
<evidence type="ECO:0000256" key="1">
    <source>
        <dbReference type="ARBA" id="ARBA00022723"/>
    </source>
</evidence>
<dbReference type="EMBL" id="SMBK01000003">
    <property type="protein sequence ID" value="TCU39220.1"/>
    <property type="molecule type" value="Genomic_DNA"/>
</dbReference>
<protein>
    <submittedName>
        <fullName evidence="2">E1-E2 ATPase</fullName>
    </submittedName>
</protein>
<gene>
    <name evidence="2" type="ORF">EV129_10365</name>
</gene>
<dbReference type="PANTHER" id="PTHR46594:SF4">
    <property type="entry name" value="P-TYPE CATION-TRANSPORTING ATPASE"/>
    <property type="match status" value="1"/>
</dbReference>
<comment type="caution">
    <text evidence="2">The sequence shown here is derived from an EMBL/GenBank/DDBJ whole genome shotgun (WGS) entry which is preliminary data.</text>
</comment>
<name>A0A4R3RSY3_9HYPH</name>
<accession>A0A4R3RSY3</accession>
<dbReference type="Proteomes" id="UP000295507">
    <property type="component" value="Unassembled WGS sequence"/>
</dbReference>
<evidence type="ECO:0000313" key="2">
    <source>
        <dbReference type="EMBL" id="TCU39220.1"/>
    </source>
</evidence>
<dbReference type="AlphaFoldDB" id="A0A4R3RSY3"/>
<keyword evidence="1" id="KW-0479">Metal-binding</keyword>
<dbReference type="PANTHER" id="PTHR46594">
    <property type="entry name" value="P-TYPE CATION-TRANSPORTING ATPASE"/>
    <property type="match status" value="1"/>
</dbReference>
<sequence length="101" mass="11266">MAITACPCALDLATPMSIINATVHGAQEDVLIQDAEALERFSKVDCIDPRTWRASRCRRILAGLGLFKVRRKASVLVIWLPGSQLFRNLAWNDERHSHGPV</sequence>